<protein>
    <submittedName>
        <fullName evidence="1">TIGR02453 family protein</fullName>
    </submittedName>
</protein>
<keyword evidence="2" id="KW-1185">Reference proteome</keyword>
<dbReference type="PANTHER" id="PTHR36452:SF1">
    <property type="entry name" value="DUF2461 DOMAIN-CONTAINING PROTEIN"/>
    <property type="match status" value="1"/>
</dbReference>
<dbReference type="OrthoDB" id="9794241at2"/>
<dbReference type="Pfam" id="PF09365">
    <property type="entry name" value="DUF2461"/>
    <property type="match status" value="1"/>
</dbReference>
<reference evidence="1 2" key="1">
    <citation type="submission" date="2017-06" db="EMBL/GenBank/DDBJ databases">
        <authorList>
            <person name="Kim H.J."/>
            <person name="Triplett B.A."/>
        </authorList>
    </citation>
    <scope>NUCLEOTIDE SEQUENCE [LARGE SCALE GENOMIC DNA]</scope>
    <source>
        <strain evidence="1 2">DSM 19307</strain>
    </source>
</reference>
<proteinExistence type="predicted"/>
<dbReference type="RefSeq" id="WP_089356549.1">
    <property type="nucleotide sequence ID" value="NZ_FZPD01000003.1"/>
</dbReference>
<evidence type="ECO:0000313" key="2">
    <source>
        <dbReference type="Proteomes" id="UP000198393"/>
    </source>
</evidence>
<dbReference type="PANTHER" id="PTHR36452">
    <property type="entry name" value="CHROMOSOME 12, WHOLE GENOME SHOTGUN SEQUENCE"/>
    <property type="match status" value="1"/>
</dbReference>
<dbReference type="AlphaFoldDB" id="A0A239IUC9"/>
<dbReference type="EMBL" id="FZPD01000003">
    <property type="protein sequence ID" value="SNS96643.1"/>
    <property type="molecule type" value="Genomic_DNA"/>
</dbReference>
<sequence>MDLQFTLDFLSDLAKNNKKEWMDDNRKRYQEAKDQVLELSAEVIQKTVPFHPEITGLDPKKTLFRINRDIRFSKNKDPYKTNFGASITAGGRKSGNPGFYLHIMPGNNFAGGGLYQPQSEVLHKIRQEIDYNGKEIRSIIEDTKFKETFGEPFMEDKLKTAPKGYPKDHENIGLLQLKHYVYMRKISDKEVTSKGFSDKVAEVYQTLNPFIQFLSKAMD</sequence>
<gene>
    <name evidence="1" type="ORF">SAMN05421640_1811</name>
</gene>
<dbReference type="Proteomes" id="UP000198393">
    <property type="component" value="Unassembled WGS sequence"/>
</dbReference>
<dbReference type="PIRSF" id="PIRSF028451">
    <property type="entry name" value="UCP028451"/>
    <property type="match status" value="1"/>
</dbReference>
<evidence type="ECO:0000313" key="1">
    <source>
        <dbReference type="EMBL" id="SNS96643.1"/>
    </source>
</evidence>
<dbReference type="InterPro" id="IPR012808">
    <property type="entry name" value="CHP02453"/>
</dbReference>
<dbReference type="InterPro" id="IPR015996">
    <property type="entry name" value="UCP028451"/>
</dbReference>
<name>A0A239IUC9_EKHLU</name>
<dbReference type="NCBIfam" id="TIGR02453">
    <property type="entry name" value="TIGR02453 family protein"/>
    <property type="match status" value="1"/>
</dbReference>
<organism evidence="1 2">
    <name type="scientific">Ekhidna lutea</name>
    <dbReference type="NCBI Taxonomy" id="447679"/>
    <lineage>
        <taxon>Bacteria</taxon>
        <taxon>Pseudomonadati</taxon>
        <taxon>Bacteroidota</taxon>
        <taxon>Cytophagia</taxon>
        <taxon>Cytophagales</taxon>
        <taxon>Reichenbachiellaceae</taxon>
        <taxon>Ekhidna</taxon>
    </lineage>
</organism>
<accession>A0A239IUC9</accession>